<dbReference type="InterPro" id="IPR008979">
    <property type="entry name" value="Galactose-bd-like_sf"/>
</dbReference>
<dbReference type="STRING" id="1835702.A0A1F5L3F7"/>
<dbReference type="PANTHER" id="PTHR22925:SF3">
    <property type="entry name" value="GLYCOSYL HYDROLASE FAMILY PROTEIN 43"/>
    <property type="match status" value="1"/>
</dbReference>
<organism evidence="8 9">
    <name type="scientific">Penicillium arizonense</name>
    <dbReference type="NCBI Taxonomy" id="1835702"/>
    <lineage>
        <taxon>Eukaryota</taxon>
        <taxon>Fungi</taxon>
        <taxon>Dikarya</taxon>
        <taxon>Ascomycota</taxon>
        <taxon>Pezizomycotina</taxon>
        <taxon>Eurotiomycetes</taxon>
        <taxon>Eurotiomycetidae</taxon>
        <taxon>Eurotiales</taxon>
        <taxon>Aspergillaceae</taxon>
        <taxon>Penicillium</taxon>
    </lineage>
</organism>
<feature type="signal peptide" evidence="7">
    <location>
        <begin position="1"/>
        <end position="20"/>
    </location>
</feature>
<dbReference type="Proteomes" id="UP000177622">
    <property type="component" value="Unassembled WGS sequence"/>
</dbReference>
<gene>
    <name evidence="8" type="ORF">PENARI_c038G12169</name>
</gene>
<dbReference type="GO" id="GO:0004553">
    <property type="term" value="F:hydrolase activity, hydrolyzing O-glycosyl compounds"/>
    <property type="evidence" value="ECO:0007669"/>
    <property type="project" value="InterPro"/>
</dbReference>
<dbReference type="Gene3D" id="2.115.10.20">
    <property type="entry name" value="Glycosyl hydrolase domain, family 43"/>
    <property type="match status" value="1"/>
</dbReference>
<evidence type="ECO:0000313" key="9">
    <source>
        <dbReference type="Proteomes" id="UP000177622"/>
    </source>
</evidence>
<dbReference type="GO" id="GO:0005975">
    <property type="term" value="P:carbohydrate metabolic process"/>
    <property type="evidence" value="ECO:0007669"/>
    <property type="project" value="InterPro"/>
</dbReference>
<keyword evidence="3 5" id="KW-0378">Hydrolase</keyword>
<keyword evidence="9" id="KW-1185">Reference proteome</keyword>
<feature type="region of interest" description="Disordered" evidence="6">
    <location>
        <begin position="310"/>
        <end position="330"/>
    </location>
</feature>
<evidence type="ECO:0000256" key="1">
    <source>
        <dbReference type="ARBA" id="ARBA00009865"/>
    </source>
</evidence>
<dbReference type="PANTHER" id="PTHR22925">
    <property type="entry name" value="GLYCOSYL HYDROLASE 43 FAMILY MEMBER"/>
    <property type="match status" value="1"/>
</dbReference>
<comment type="similarity">
    <text evidence="1 5">Belongs to the glycosyl hydrolase 43 family.</text>
</comment>
<name>A0A1F5L3F7_PENAI</name>
<evidence type="ECO:0000313" key="8">
    <source>
        <dbReference type="EMBL" id="OGE47722.1"/>
    </source>
</evidence>
<evidence type="ECO:0000256" key="7">
    <source>
        <dbReference type="SAM" id="SignalP"/>
    </source>
</evidence>
<dbReference type="OrthoDB" id="9970295at2759"/>
<evidence type="ECO:0000256" key="2">
    <source>
        <dbReference type="ARBA" id="ARBA00022729"/>
    </source>
</evidence>
<dbReference type="AlphaFoldDB" id="A0A1F5L3F7"/>
<dbReference type="InterPro" id="IPR023296">
    <property type="entry name" value="Glyco_hydro_beta-prop_sf"/>
</dbReference>
<comment type="caution">
    <text evidence="8">The sequence shown here is derived from an EMBL/GenBank/DDBJ whole genome shotgun (WGS) entry which is preliminary data.</text>
</comment>
<evidence type="ECO:0000256" key="3">
    <source>
        <dbReference type="ARBA" id="ARBA00022801"/>
    </source>
</evidence>
<keyword evidence="4 5" id="KW-0326">Glycosidase</keyword>
<dbReference type="InterPro" id="IPR006710">
    <property type="entry name" value="Glyco_hydro_43"/>
</dbReference>
<dbReference type="SUPFAM" id="SSF75005">
    <property type="entry name" value="Arabinanase/levansucrase/invertase"/>
    <property type="match status" value="1"/>
</dbReference>
<keyword evidence="2 7" id="KW-0732">Signal</keyword>
<reference evidence="8 9" key="1">
    <citation type="journal article" date="2016" name="Sci. Rep.">
        <title>Penicillium arizonense, a new, genome sequenced fungal species, reveals a high chemical diversity in secreted metabolites.</title>
        <authorList>
            <person name="Grijseels S."/>
            <person name="Nielsen J.C."/>
            <person name="Randelovic M."/>
            <person name="Nielsen J."/>
            <person name="Nielsen K.F."/>
            <person name="Workman M."/>
            <person name="Frisvad J.C."/>
        </authorList>
    </citation>
    <scope>NUCLEOTIDE SEQUENCE [LARGE SCALE GENOMIC DNA]</scope>
    <source>
        <strain evidence="8 9">CBS 141311</strain>
    </source>
</reference>
<dbReference type="SUPFAM" id="SSF49785">
    <property type="entry name" value="Galactose-binding domain-like"/>
    <property type="match status" value="1"/>
</dbReference>
<dbReference type="GeneID" id="34581742"/>
<proteinExistence type="inferred from homology"/>
<evidence type="ECO:0000256" key="6">
    <source>
        <dbReference type="SAM" id="MobiDB-lite"/>
    </source>
</evidence>
<dbReference type="CDD" id="cd04081">
    <property type="entry name" value="CBM35_galactosidase-like"/>
    <property type="match status" value="1"/>
</dbReference>
<dbReference type="CDD" id="cd18821">
    <property type="entry name" value="GH43_Pc3Gal43A-like"/>
    <property type="match status" value="1"/>
</dbReference>
<evidence type="ECO:0000256" key="5">
    <source>
        <dbReference type="RuleBase" id="RU361187"/>
    </source>
</evidence>
<evidence type="ECO:0000256" key="4">
    <source>
        <dbReference type="ARBA" id="ARBA00023295"/>
    </source>
</evidence>
<accession>A0A1F5L3F7</accession>
<protein>
    <recommendedName>
        <fullName evidence="10">CBM6 domain-containing protein</fullName>
    </recommendedName>
</protein>
<dbReference type="RefSeq" id="XP_022483180.1">
    <property type="nucleotide sequence ID" value="XM_022637008.1"/>
</dbReference>
<dbReference type="Gene3D" id="2.60.120.260">
    <property type="entry name" value="Galactose-binding domain-like"/>
    <property type="match status" value="1"/>
</dbReference>
<evidence type="ECO:0008006" key="10">
    <source>
        <dbReference type="Google" id="ProtNLM"/>
    </source>
</evidence>
<feature type="chain" id="PRO_5009519210" description="CBM6 domain-containing protein" evidence="7">
    <location>
        <begin position="21"/>
        <end position="451"/>
    </location>
</feature>
<sequence length="451" mass="48944">MLSKKDLVVAGLALLQGSLASLQIVPAATWTAAGTNQHVQAHGGGIIEVDSVYYWIGENKLNGSAFQSVNCYSSTNLVEWAFVGELLSRESSGDLGPNRIVERPKVIYNDATSTYVMWMHIDSSNYGEAKTGVAVSSSVCGKYNYLGSFRPLGFQSRDIGLFKDEDRSAYLLSEDRPNGLRIDRLTDDYTNVTSNTYLWPQHIEAPAIYKNDGVYFMFGSQLTGWATNDNKYSTATNLKGPWSAWADFAPAGTNTFNSQTTFILGVGKNVMYMGDRWLSSNLMASTYIWLPLTLSGTTATLTEEESWILSEQQPWTPSHTKTIPEAESPSNTLSKGAVILSCSGCSGGKSVGYLGGTSNGTLQFSGISSNDTTKTTVQVRYENGDTKQRYATVTVNGKSYVLAFIPSTNGNTPFSSTLNVELHAGDSNAITIRGYGEGWGPDVDCLVVPER</sequence>
<dbReference type="Pfam" id="PF04616">
    <property type="entry name" value="Glyco_hydro_43"/>
    <property type="match status" value="1"/>
</dbReference>
<feature type="compositionally biased region" description="Polar residues" evidence="6">
    <location>
        <begin position="310"/>
        <end position="321"/>
    </location>
</feature>
<dbReference type="EMBL" id="LXJU01000038">
    <property type="protein sequence ID" value="OGE47722.1"/>
    <property type="molecule type" value="Genomic_DNA"/>
</dbReference>